<feature type="domain" description="NlpC/P60" evidence="9">
    <location>
        <begin position="207"/>
        <end position="322"/>
    </location>
</feature>
<dbReference type="SUPFAM" id="SSF54001">
    <property type="entry name" value="Cysteine proteinases"/>
    <property type="match status" value="1"/>
</dbReference>
<dbReference type="InterPro" id="IPR036779">
    <property type="entry name" value="LysM_dom_sf"/>
</dbReference>
<keyword evidence="6" id="KW-0788">Thiol protease</keyword>
<name>A0A9Q8FQQ4_9STAP</name>
<comment type="similarity">
    <text evidence="1">Belongs to the peptidase C40 family.</text>
</comment>
<keyword evidence="4" id="KW-0677">Repeat</keyword>
<sequence length="322" mass="34944">MKKMILSVCLVSTLIMTEHSAVHADEPKEKVEAGHYQVKKGDTLLEVADKFEISTLRLKKWNHLTSDTLKPGKVLVVSADKVDAALSVSAMLKPGVEATKPKEEISSASAPLEEEKTFVPAEEVTAEVASIEQPAPIEQAPDRVEPEVFSPADPALDRTVTMPAIQRHDEEVNQINISDYAAQDVSSLLPDEQPSVVLVPDRTTAAAPSARSDVAQLARQVAVGKSYVYGANSATQVDCSSFAQQVFAAMGKKLPRTTYEQMAVGKRITDPEPGDLVFFNEGSHVGIYIGNGQMIDALNPREGIKQRAVSYIDGTVTGYYRY</sequence>
<dbReference type="Proteomes" id="UP000295280">
    <property type="component" value="Unassembled WGS sequence"/>
</dbReference>
<evidence type="ECO:0000256" key="6">
    <source>
        <dbReference type="ARBA" id="ARBA00022807"/>
    </source>
</evidence>
<dbReference type="SUPFAM" id="SSF54106">
    <property type="entry name" value="LysM domain"/>
    <property type="match status" value="1"/>
</dbReference>
<evidence type="ECO:0000256" key="2">
    <source>
        <dbReference type="ARBA" id="ARBA00022670"/>
    </source>
</evidence>
<keyword evidence="11" id="KW-1185">Reference proteome</keyword>
<evidence type="ECO:0000313" key="10">
    <source>
        <dbReference type="EMBL" id="TDM03681.1"/>
    </source>
</evidence>
<dbReference type="Gene3D" id="3.10.350.10">
    <property type="entry name" value="LysM domain"/>
    <property type="match status" value="1"/>
</dbReference>
<keyword evidence="2" id="KW-0645">Protease</keyword>
<evidence type="ECO:0000256" key="3">
    <source>
        <dbReference type="ARBA" id="ARBA00022729"/>
    </source>
</evidence>
<dbReference type="GO" id="GO:0006508">
    <property type="term" value="P:proteolysis"/>
    <property type="evidence" value="ECO:0007669"/>
    <property type="project" value="UniProtKB-KW"/>
</dbReference>
<comment type="caution">
    <text evidence="10">The sequence shown here is derived from an EMBL/GenBank/DDBJ whole genome shotgun (WGS) entry which is preliminary data.</text>
</comment>
<evidence type="ECO:0000313" key="11">
    <source>
        <dbReference type="Proteomes" id="UP000295280"/>
    </source>
</evidence>
<dbReference type="PROSITE" id="PS51782">
    <property type="entry name" value="LYSM"/>
    <property type="match status" value="1"/>
</dbReference>
<dbReference type="GO" id="GO:0008234">
    <property type="term" value="F:cysteine-type peptidase activity"/>
    <property type="evidence" value="ECO:0007669"/>
    <property type="project" value="UniProtKB-KW"/>
</dbReference>
<keyword evidence="5" id="KW-0378">Hydrolase</keyword>
<evidence type="ECO:0000259" key="8">
    <source>
        <dbReference type="PROSITE" id="PS51782"/>
    </source>
</evidence>
<evidence type="ECO:0000256" key="1">
    <source>
        <dbReference type="ARBA" id="ARBA00007074"/>
    </source>
</evidence>
<dbReference type="AlphaFoldDB" id="A0A9Q8FQQ4"/>
<keyword evidence="3 7" id="KW-0732">Signal</keyword>
<evidence type="ECO:0000256" key="5">
    <source>
        <dbReference type="ARBA" id="ARBA00022801"/>
    </source>
</evidence>
<dbReference type="Gene3D" id="3.90.1720.10">
    <property type="entry name" value="endopeptidase domain like (from Nostoc punctiforme)"/>
    <property type="match status" value="1"/>
</dbReference>
<feature type="signal peptide" evidence="7">
    <location>
        <begin position="1"/>
        <end position="24"/>
    </location>
</feature>
<feature type="domain" description="LysM" evidence="8">
    <location>
        <begin position="34"/>
        <end position="77"/>
    </location>
</feature>
<evidence type="ECO:0000256" key="7">
    <source>
        <dbReference type="SAM" id="SignalP"/>
    </source>
</evidence>
<evidence type="ECO:0000256" key="4">
    <source>
        <dbReference type="ARBA" id="ARBA00022737"/>
    </source>
</evidence>
<dbReference type="PANTHER" id="PTHR47053:SF1">
    <property type="entry name" value="MUREIN DD-ENDOPEPTIDASE MEPH-RELATED"/>
    <property type="match status" value="1"/>
</dbReference>
<dbReference type="EMBL" id="SCWD01000001">
    <property type="protein sequence ID" value="TDM03681.1"/>
    <property type="molecule type" value="Genomic_DNA"/>
</dbReference>
<dbReference type="CDD" id="cd00118">
    <property type="entry name" value="LysM"/>
    <property type="match status" value="1"/>
</dbReference>
<dbReference type="PROSITE" id="PS51935">
    <property type="entry name" value="NLPC_P60"/>
    <property type="match status" value="1"/>
</dbReference>
<gene>
    <name evidence="10" type="ORF">ERX40_00505</name>
</gene>
<dbReference type="PANTHER" id="PTHR47053">
    <property type="entry name" value="MUREIN DD-ENDOPEPTIDASE MEPH-RELATED"/>
    <property type="match status" value="1"/>
</dbReference>
<evidence type="ECO:0000259" key="9">
    <source>
        <dbReference type="PROSITE" id="PS51935"/>
    </source>
</evidence>
<dbReference type="OrthoDB" id="9813368at2"/>
<dbReference type="InterPro" id="IPR018392">
    <property type="entry name" value="LysM"/>
</dbReference>
<dbReference type="InterPro" id="IPR038765">
    <property type="entry name" value="Papain-like_cys_pep_sf"/>
</dbReference>
<dbReference type="InterPro" id="IPR051202">
    <property type="entry name" value="Peptidase_C40"/>
</dbReference>
<dbReference type="SMART" id="SM00257">
    <property type="entry name" value="LysM"/>
    <property type="match status" value="1"/>
</dbReference>
<protein>
    <submittedName>
        <fullName evidence="10">LysM peptidoglycan-binding domain-containing protein</fullName>
    </submittedName>
</protein>
<organism evidence="10 11">
    <name type="scientific">Macrococcus carouselicus</name>
    <dbReference type="NCBI Taxonomy" id="69969"/>
    <lineage>
        <taxon>Bacteria</taxon>
        <taxon>Bacillati</taxon>
        <taxon>Bacillota</taxon>
        <taxon>Bacilli</taxon>
        <taxon>Bacillales</taxon>
        <taxon>Staphylococcaceae</taxon>
        <taxon>Macrococcus</taxon>
    </lineage>
</organism>
<dbReference type="InterPro" id="IPR000064">
    <property type="entry name" value="NLP_P60_dom"/>
</dbReference>
<feature type="chain" id="PRO_5040216891" evidence="7">
    <location>
        <begin position="25"/>
        <end position="322"/>
    </location>
</feature>
<proteinExistence type="inferred from homology"/>
<dbReference type="Pfam" id="PF00877">
    <property type="entry name" value="NLPC_P60"/>
    <property type="match status" value="1"/>
</dbReference>
<reference evidence="10 11" key="1">
    <citation type="submission" date="2019-01" db="EMBL/GenBank/DDBJ databases">
        <title>Draft genome sequences of the type strains of six Macrococcus species.</title>
        <authorList>
            <person name="Mazhar S."/>
            <person name="Altermann E."/>
            <person name="Hill C."/>
            <person name="Mcauliffe O."/>
        </authorList>
    </citation>
    <scope>NUCLEOTIDE SEQUENCE [LARGE SCALE GENOMIC DNA]</scope>
    <source>
        <strain evidence="10 11">ATCC 51828</strain>
    </source>
</reference>
<dbReference type="Pfam" id="PF01476">
    <property type="entry name" value="LysM"/>
    <property type="match status" value="1"/>
</dbReference>
<accession>A0A9Q8FQQ4</accession>